<evidence type="ECO:0000256" key="12">
    <source>
        <dbReference type="ARBA" id="ARBA00030962"/>
    </source>
</evidence>
<dbReference type="PROSITE" id="PS00372">
    <property type="entry name" value="PTS_EIIA_TYPE_2_HIS"/>
    <property type="match status" value="1"/>
</dbReference>
<name>A0ABC9Q0S9_STAA5</name>
<comment type="caution">
    <text evidence="14">The sequence shown here is derived from an EMBL/GenBank/DDBJ whole genome shotgun (WGS) entry which is preliminary data.</text>
</comment>
<organism evidence="14 15">
    <name type="scientific">Staphylococcus aureus subsp. aureus DR10</name>
    <dbReference type="NCBI Taxonomy" id="1155079"/>
    <lineage>
        <taxon>Bacteria</taxon>
        <taxon>Bacillati</taxon>
        <taxon>Bacillota</taxon>
        <taxon>Bacilli</taxon>
        <taxon>Bacillales</taxon>
        <taxon>Staphylococcaceae</taxon>
        <taxon>Staphylococcus</taxon>
    </lineage>
</organism>
<dbReference type="InterPro" id="IPR016152">
    <property type="entry name" value="PTrfase/Anion_transptr"/>
</dbReference>
<comment type="subunit">
    <text evidence="2">Homodimer or homotrimer. Seems to be a monomer when not phosphorylated.</text>
</comment>
<reference evidence="14 15" key="1">
    <citation type="journal article" date="2012" name="MBio">
        <title>Identification of a highly transmissible animal-independent Staphylococcus aureus ST398 clone with distinct genomic and cell adhesion properties.</title>
        <authorList>
            <person name="Uhlemann A.C."/>
            <person name="Porcella S.F."/>
            <person name="Trivedi S."/>
            <person name="Sullivan S.B."/>
            <person name="Hafer C."/>
            <person name="Kennedy A.D."/>
            <person name="Barbian K.D."/>
            <person name="McCarthy A.J."/>
            <person name="Street C."/>
            <person name="Hirschberg D.L."/>
            <person name="Lipkin W.I."/>
            <person name="Lindsay J.A."/>
            <person name="DeLeo F.R."/>
            <person name="Lowy F.D."/>
        </authorList>
    </citation>
    <scope>NUCLEOTIDE SEQUENCE [LARGE SCALE GENOMIC DNA]</scope>
    <source>
        <strain evidence="14 15">DR10</strain>
    </source>
</reference>
<evidence type="ECO:0000256" key="9">
    <source>
        <dbReference type="ARBA" id="ARBA00022777"/>
    </source>
</evidence>
<proteinExistence type="predicted"/>
<gene>
    <name evidence="14" type="ORF">ST398NM02_2213</name>
</gene>
<evidence type="ECO:0000313" key="15">
    <source>
        <dbReference type="Proteomes" id="UP000003093"/>
    </source>
</evidence>
<evidence type="ECO:0000256" key="1">
    <source>
        <dbReference type="ARBA" id="ARBA00002434"/>
    </source>
</evidence>
<dbReference type="EMBL" id="AIDT01000006">
    <property type="protein sequence ID" value="EIA14333.1"/>
    <property type="molecule type" value="Genomic_DNA"/>
</dbReference>
<evidence type="ECO:0000256" key="5">
    <source>
        <dbReference type="ARBA" id="ARBA00022553"/>
    </source>
</evidence>
<dbReference type="CDD" id="cd00211">
    <property type="entry name" value="PTS_IIA_fru"/>
    <property type="match status" value="1"/>
</dbReference>
<evidence type="ECO:0000256" key="7">
    <source>
        <dbReference type="ARBA" id="ARBA00022679"/>
    </source>
</evidence>
<dbReference type="GO" id="GO:0016301">
    <property type="term" value="F:kinase activity"/>
    <property type="evidence" value="ECO:0007669"/>
    <property type="project" value="UniProtKB-KW"/>
</dbReference>
<evidence type="ECO:0000256" key="8">
    <source>
        <dbReference type="ARBA" id="ARBA00022683"/>
    </source>
</evidence>
<dbReference type="PANTHER" id="PTHR30181:SF2">
    <property type="entry name" value="PTS SYSTEM MANNITOL-SPECIFIC EIICBA COMPONENT"/>
    <property type="match status" value="1"/>
</dbReference>
<dbReference type="AlphaFoldDB" id="A0ABC9Q0S9"/>
<accession>A0ABC9Q0S9</accession>
<dbReference type="Gene3D" id="3.40.930.10">
    <property type="entry name" value="Mannitol-specific EII, Chain A"/>
    <property type="match status" value="1"/>
</dbReference>
<keyword evidence="6" id="KW-0762">Sugar transport</keyword>
<dbReference type="InterPro" id="IPR002178">
    <property type="entry name" value="PTS_EIIA_type-2_dom"/>
</dbReference>
<dbReference type="Pfam" id="PF00359">
    <property type="entry name" value="PTS_EIIA_2"/>
    <property type="match status" value="1"/>
</dbReference>
<dbReference type="SUPFAM" id="SSF55804">
    <property type="entry name" value="Phoshotransferase/anion transport protein"/>
    <property type="match status" value="1"/>
</dbReference>
<dbReference type="InterPro" id="IPR050893">
    <property type="entry name" value="Sugar_PTS"/>
</dbReference>
<comment type="function">
    <text evidence="1">The phosphoenolpyruvate-dependent sugar phosphotransferase system (sugar PTS), a major carbohydrate active transport system, catalyzes the phosphorylation of incoming sugar substrates concomitantly with their translocation across the cell membrane. The enzyme II CmtAB PTS system is involved in D-mannitol transport.</text>
</comment>
<keyword evidence="7 14" id="KW-0808">Transferase</keyword>
<sequence length="147" mass="15993">MYRMSELFSNDNIFLNVNVNSQNEAIEKAGKALVDSGAVTDAYIQAMKDREQVVSTFMGNGLAIPHGTDEAKTNVIHSGLTLLQIPEGVDWDGEVVKVVVGIAGKDGEHLDLLSKIAITFSEEENVDRIVQAKSAEEIKQVFEEADA</sequence>
<evidence type="ECO:0000256" key="11">
    <source>
        <dbReference type="ARBA" id="ARBA00030956"/>
    </source>
</evidence>
<protein>
    <recommendedName>
        <fullName evidence="3">Mannitol-specific phosphotransferase enzyme IIA component</fullName>
    </recommendedName>
    <alternativeName>
        <fullName evidence="11">EIIA</fullName>
    </alternativeName>
    <alternativeName>
        <fullName evidence="12">EIII</fullName>
    </alternativeName>
    <alternativeName>
        <fullName evidence="10">PTS system mannitol-specific EIIA component</fullName>
    </alternativeName>
</protein>
<keyword evidence="4" id="KW-0813">Transport</keyword>
<evidence type="ECO:0000256" key="6">
    <source>
        <dbReference type="ARBA" id="ARBA00022597"/>
    </source>
</evidence>
<evidence type="ECO:0000256" key="10">
    <source>
        <dbReference type="ARBA" id="ARBA00029908"/>
    </source>
</evidence>
<keyword evidence="5" id="KW-0597">Phosphoprotein</keyword>
<keyword evidence="9" id="KW-0418">Kinase</keyword>
<keyword evidence="8" id="KW-0598">Phosphotransferase system</keyword>
<dbReference type="PANTHER" id="PTHR30181">
    <property type="entry name" value="MANNITOL PERMEASE IIC COMPONENT"/>
    <property type="match status" value="1"/>
</dbReference>
<evidence type="ECO:0000256" key="4">
    <source>
        <dbReference type="ARBA" id="ARBA00022448"/>
    </source>
</evidence>
<dbReference type="GO" id="GO:0009401">
    <property type="term" value="P:phosphoenolpyruvate-dependent sugar phosphotransferase system"/>
    <property type="evidence" value="ECO:0007669"/>
    <property type="project" value="UniProtKB-KW"/>
</dbReference>
<feature type="domain" description="PTS EIIA type-2" evidence="13">
    <location>
        <begin position="6"/>
        <end position="145"/>
    </location>
</feature>
<evidence type="ECO:0000256" key="3">
    <source>
        <dbReference type="ARBA" id="ARBA00014783"/>
    </source>
</evidence>
<dbReference type="Proteomes" id="UP000003093">
    <property type="component" value="Unassembled WGS sequence"/>
</dbReference>
<evidence type="ECO:0000256" key="2">
    <source>
        <dbReference type="ARBA" id="ARBA00011798"/>
    </source>
</evidence>
<evidence type="ECO:0000313" key="14">
    <source>
        <dbReference type="EMBL" id="EIA14333.1"/>
    </source>
</evidence>
<dbReference type="PROSITE" id="PS51094">
    <property type="entry name" value="PTS_EIIA_TYPE_2"/>
    <property type="match status" value="1"/>
</dbReference>
<evidence type="ECO:0000259" key="13">
    <source>
        <dbReference type="PROSITE" id="PS51094"/>
    </source>
</evidence>